<gene>
    <name evidence="3" type="ORF">H8S54_09450</name>
</gene>
<keyword evidence="1" id="KW-0812">Transmembrane</keyword>
<keyword evidence="1" id="KW-1133">Transmembrane helix</keyword>
<dbReference type="AlphaFoldDB" id="A0A8I0AJL3"/>
<dbReference type="Gene3D" id="2.60.40.1630">
    <property type="entry name" value="bacillus anthracis domain"/>
    <property type="match status" value="1"/>
</dbReference>
<protein>
    <submittedName>
        <fullName evidence="3">DUF4179 domain-containing protein</fullName>
    </submittedName>
</protein>
<dbReference type="Proteomes" id="UP000652847">
    <property type="component" value="Unassembled WGS sequence"/>
</dbReference>
<evidence type="ECO:0000256" key="1">
    <source>
        <dbReference type="SAM" id="Phobius"/>
    </source>
</evidence>
<feature type="transmembrane region" description="Helical" evidence="1">
    <location>
        <begin position="45"/>
        <end position="64"/>
    </location>
</feature>
<dbReference type="RefSeq" id="WP_186901362.1">
    <property type="nucleotide sequence ID" value="NZ_JACOOT010000021.1"/>
</dbReference>
<accession>A0A8I0AJL3</accession>
<sequence>MLENNWKDSAPKVPQEFHERFEETLRQIEETTISDNKRKNKKIRIRVLTVAAALCACMTVTVAAKEFLKWNVVLKERLNPSEEQQKSLEETNYIQNVNQSETHNGVTVALSDSLQDQGILYAVFEIKTGADISMDQNTSFEHLDIKIDGKSVFGDEQFGSCSVGGGLAYLEDDANTSAHLQYYEATFSYDSDYNLSGKKVEITLENLTEDGDKASEGTVVAQGTWNFEWTVGELDPETLLEVNKKCDFGGYEINVRSMEISPFFWKIYLDYQDAMKVYEDERNRFEYNGSDCGMDLYARTHIDAVRYKDGTVVNFDSALGGIGGGGELEDKKNGVVVIRNSFGQAIDVDQLQAVHFGNVDQWLEVR</sequence>
<dbReference type="InterPro" id="IPR025436">
    <property type="entry name" value="DUF4179"/>
</dbReference>
<feature type="domain" description="DUF4179" evidence="2">
    <location>
        <begin position="39"/>
        <end position="127"/>
    </location>
</feature>
<keyword evidence="4" id="KW-1185">Reference proteome</keyword>
<name>A0A8I0AJL3_9FIRM</name>
<evidence type="ECO:0000313" key="4">
    <source>
        <dbReference type="Proteomes" id="UP000652847"/>
    </source>
</evidence>
<evidence type="ECO:0000259" key="2">
    <source>
        <dbReference type="Pfam" id="PF13786"/>
    </source>
</evidence>
<keyword evidence="1" id="KW-0472">Membrane</keyword>
<evidence type="ECO:0000313" key="3">
    <source>
        <dbReference type="EMBL" id="MBC5651331.1"/>
    </source>
</evidence>
<comment type="caution">
    <text evidence="3">The sequence shown here is derived from an EMBL/GenBank/DDBJ whole genome shotgun (WGS) entry which is preliminary data.</text>
</comment>
<organism evidence="3 4">
    <name type="scientific">Blautia segnis</name>
    <dbReference type="NCBI Taxonomy" id="2763030"/>
    <lineage>
        <taxon>Bacteria</taxon>
        <taxon>Bacillati</taxon>
        <taxon>Bacillota</taxon>
        <taxon>Clostridia</taxon>
        <taxon>Lachnospirales</taxon>
        <taxon>Lachnospiraceae</taxon>
        <taxon>Blautia</taxon>
    </lineage>
</organism>
<dbReference type="EMBL" id="JACOOT010000021">
    <property type="protein sequence ID" value="MBC5651331.1"/>
    <property type="molecule type" value="Genomic_DNA"/>
</dbReference>
<proteinExistence type="predicted"/>
<dbReference type="Pfam" id="PF13786">
    <property type="entry name" value="DUF4179"/>
    <property type="match status" value="1"/>
</dbReference>
<reference evidence="3 4" key="1">
    <citation type="submission" date="2020-08" db="EMBL/GenBank/DDBJ databases">
        <title>Genome public.</title>
        <authorList>
            <person name="Liu C."/>
            <person name="Sun Q."/>
        </authorList>
    </citation>
    <scope>NUCLEOTIDE SEQUENCE [LARGE SCALE GENOMIC DNA]</scope>
    <source>
        <strain evidence="3 4">BX17</strain>
    </source>
</reference>